<feature type="compositionally biased region" description="Polar residues" evidence="1">
    <location>
        <begin position="124"/>
        <end position="134"/>
    </location>
</feature>
<proteinExistence type="predicted"/>
<comment type="caution">
    <text evidence="2">The sequence shown here is derived from an EMBL/GenBank/DDBJ whole genome shotgun (WGS) entry which is preliminary data.</text>
</comment>
<reference evidence="2" key="1">
    <citation type="submission" date="2022-03" db="EMBL/GenBank/DDBJ databases">
        <authorList>
            <person name="Legras J.-L."/>
            <person name="Devillers H."/>
            <person name="Grondin C."/>
        </authorList>
    </citation>
    <scope>NUCLEOTIDE SEQUENCE</scope>
    <source>
        <strain evidence="2">CLIB 1423</strain>
    </source>
</reference>
<dbReference type="AlphaFoldDB" id="A0A9P0VYF1"/>
<keyword evidence="3" id="KW-1185">Reference proteome</keyword>
<feature type="region of interest" description="Disordered" evidence="1">
    <location>
        <begin position="87"/>
        <end position="138"/>
    </location>
</feature>
<dbReference type="Proteomes" id="UP000837801">
    <property type="component" value="Unassembled WGS sequence"/>
</dbReference>
<organism evidence="2 3">
    <name type="scientific">[Candida] railenensis</name>
    <dbReference type="NCBI Taxonomy" id="45579"/>
    <lineage>
        <taxon>Eukaryota</taxon>
        <taxon>Fungi</taxon>
        <taxon>Dikarya</taxon>
        <taxon>Ascomycota</taxon>
        <taxon>Saccharomycotina</taxon>
        <taxon>Pichiomycetes</taxon>
        <taxon>Debaryomycetaceae</taxon>
        <taxon>Kurtzmaniella</taxon>
    </lineage>
</organism>
<protein>
    <submittedName>
        <fullName evidence="2">Uncharacterized protein</fullName>
    </submittedName>
</protein>
<evidence type="ECO:0000313" key="2">
    <source>
        <dbReference type="EMBL" id="CAH2352822.1"/>
    </source>
</evidence>
<feature type="compositionally biased region" description="Low complexity" evidence="1">
    <location>
        <begin position="205"/>
        <end position="218"/>
    </location>
</feature>
<gene>
    <name evidence="2" type="ORF">CLIB1423_08S01882</name>
</gene>
<dbReference type="OrthoDB" id="4093987at2759"/>
<dbReference type="EMBL" id="CAKXYY010000008">
    <property type="protein sequence ID" value="CAH2352822.1"/>
    <property type="molecule type" value="Genomic_DNA"/>
</dbReference>
<evidence type="ECO:0000313" key="3">
    <source>
        <dbReference type="Proteomes" id="UP000837801"/>
    </source>
</evidence>
<feature type="compositionally biased region" description="Polar residues" evidence="1">
    <location>
        <begin position="192"/>
        <end position="204"/>
    </location>
</feature>
<feature type="region of interest" description="Disordered" evidence="1">
    <location>
        <begin position="192"/>
        <end position="218"/>
    </location>
</feature>
<name>A0A9P0VYF1_9ASCO</name>
<sequence>MTTYLDVFGGEIATIQHMLESLPFDRTEGHSQTKSPYFLDVYRVHRPEMQSLNEDNGKFPLDASKLLKLGISLGNLLKSLQQDEESYLESEKKKQQFNKSLGGPLQGGPPNSAAPVAPLGGGSQISSPKPQLQQHFDPVNPFLTDRKTINQLQQQSLPTYQTRFVQNLLKILKNYDIGTPVTMSSFSNNGNNMANYGQDTSGRHLSTTSSSSTLSQQVQSSPIKLSSKQLLIEKLEINIELDNLFTYKIVLKLVKTIYEIVDSQLNSSGSGAEVMYIHSRNSIGNSSSAKDMSSSSSIFSTASYSSTDSSMTLDEYLQHLKQIVHRISVGIIEPFVSLIVTNVAEKGIIDRFGELLKSLD</sequence>
<accession>A0A9P0VYF1</accession>
<evidence type="ECO:0000256" key="1">
    <source>
        <dbReference type="SAM" id="MobiDB-lite"/>
    </source>
</evidence>